<keyword evidence="4 6" id="KW-0472">Membrane</keyword>
<keyword evidence="3 6" id="KW-1133">Transmembrane helix</keyword>
<dbReference type="Pfam" id="PF04357">
    <property type="entry name" value="TamB"/>
    <property type="match status" value="1"/>
</dbReference>
<feature type="transmembrane region" description="Helical" evidence="6">
    <location>
        <begin position="12"/>
        <end position="34"/>
    </location>
</feature>
<evidence type="ECO:0000259" key="7">
    <source>
        <dbReference type="Pfam" id="PF04357"/>
    </source>
</evidence>
<evidence type="ECO:0000256" key="1">
    <source>
        <dbReference type="ARBA" id="ARBA00004167"/>
    </source>
</evidence>
<sequence>MNAKIKKYLRKGLKIILWTIGSIIGLFLLLVLLLQIPYFQNIAKEKAISYLEKKIGTDVNIEKIEIGLPKKVILEGVYFESQQGDTLLAGEKLAVDISLFKLLDNEVEINSVNLQGIVANVKRNEDAVFNFDYIINAFASDKPKDTTSAPMKFSINKVNLDRIRISYDDKITKNDLKVNLTHFDTRIRKFDLDKMEYSVPKINLDGLKLTLKQGMIAEIAQGTQKAAEEASKQPDLKLKLGKINIANIDVGYDNEGSRLDTGLKLKKLFAKVNDIDLKKQLIDLDNLEIEGLKGQLALGKFEKQVKESLPEETTAVQQAQWKFKLANTDIKDVAFKFDDENSAPVTKGIDYKHLDITDLNLEAEDLSYSTEAISGNIATFSVKEKSGLNVEELRTGFSYGTKGAELNDLYLETPYTQIEDHISVSYPSLDAITKDIGNLTVDADIKDSRIGFKDVLLFVPTLADTAPFKGNANGVLNINSRVEGKISDIKIDNLEVSGIGATKIAASGRIIGLPDVQKAWFDMNVRAFTSTSKDINTYIPKGTLPANIQLPGNLSAKAKFKGKINNFATDVNLTSSFGNAKVKAIFDQRKKGSEIYDADVDIDNFDVGTLITNDSIGRITLKAKVKGKGLDPQTANAKVLANIVSAEYNSYIYKNLNVDGAISNGKFDAKADMADPNLEFQLLANGGFNGKYPNGKIRLNVDIADLNKLNLHAGPLKLRGNVDADIADADPDNLNGTIKLHSFMFANEKEQFALDSINIVAISQPDTTAIQIKSQFLKAYMKGNYKLTQVGPALSATIAKYYNTNPTTPKKSNVPQQFDFGLVVDNDPILYKLVPQITRLEPIKIEGRYDSTTDSLKINGAIPRIVYGSYTISGVDLKVETQQDSLAYNVEIGQVQSEQFQLEHTRLTGSVKDNIIDYKLQVEDKKKEEQYRIAGKLKATDKNTELSLNPDGLKLNYEEWRIDENNSISFGKDGIYANNFDIKSDSGELKLQSASETPNAPLDIELDNFKIETLTNIINKQEIKITGTLDGKAELRNLTTKPVFTSDLNIENLAISKDTVGNIKIKVNNEIANTYTANVEISGSDNKATIDGNYNAEAESFDLNVDINKLNIESLQAFSMGEIKDGKGYLSGNFKIAGTTTDPDINGNLNFNDVALRVKQLNAYFKGMNDEIRFTDTGIVLNNFQVNDEENNTLDVNGTVNTTNYRDFAFNLTVDADDFRAVNSTAKDNDFYYGTLYFDTHLNIKGTPESPIIGGNLKIDDDTKFTVVLPQQDPSIADREGIVEFVDEDNKEMMERLKIEQTVNSTELKGMDVLVNIEVVKEAELNLVIDKGNGDYLQLKGEAQLTGGIDKSGKTTLTGRYEFSEGAYQMTFNFIKRKFEIQSGSYILWTGEPTDANINISAVYKTDIAPIDLVGPQIAGEQQSIQNTFKQKIPFNTILKMEGELLKPELSFDIELDEGSNNVSTKVVNTTNAKLEQLRQEPSELNKQVFAVLLLNRFVGENPFSTEAGTSTGMLARQSVSKILSQQLNNLASDLIQGVELNFDLESSEDYTSGERQNRTDLNVSASKRLFDDRLKVTVGSTVGVEGQGQTNEKTNNIAGDVAVDYQLTKDGRYTVRGYSKDEYDAAVQGQVIETGVSLIFTLDYNKFRELFHRTEEEKEMIRKEKELREKKKQQEKEEEERKAREEKDKDTPKEN</sequence>
<evidence type="ECO:0000256" key="3">
    <source>
        <dbReference type="ARBA" id="ARBA00022989"/>
    </source>
</evidence>
<dbReference type="InterPro" id="IPR007452">
    <property type="entry name" value="TamB_C"/>
</dbReference>
<dbReference type="PANTHER" id="PTHR36985">
    <property type="entry name" value="TRANSLOCATION AND ASSEMBLY MODULE SUBUNIT TAMB"/>
    <property type="match status" value="1"/>
</dbReference>
<keyword evidence="2 6" id="KW-0812">Transmembrane</keyword>
<protein>
    <submittedName>
        <fullName evidence="8">Translocation/assembly module TamB domain-containing protein</fullName>
    </submittedName>
</protein>
<evidence type="ECO:0000313" key="8">
    <source>
        <dbReference type="EMBL" id="MFD2600585.1"/>
    </source>
</evidence>
<keyword evidence="9" id="KW-1185">Reference proteome</keyword>
<evidence type="ECO:0000256" key="4">
    <source>
        <dbReference type="ARBA" id="ARBA00023136"/>
    </source>
</evidence>
<comment type="caution">
    <text evidence="8">The sequence shown here is derived from an EMBL/GenBank/DDBJ whole genome shotgun (WGS) entry which is preliminary data.</text>
</comment>
<feature type="domain" description="Translocation and assembly module TamB C-terminal" evidence="7">
    <location>
        <begin position="1184"/>
        <end position="1645"/>
    </location>
</feature>
<accession>A0ABW5NQ88</accession>
<gene>
    <name evidence="8" type="ORF">ACFSR3_00835</name>
</gene>
<dbReference type="Proteomes" id="UP001597480">
    <property type="component" value="Unassembled WGS sequence"/>
</dbReference>
<reference evidence="9" key="1">
    <citation type="journal article" date="2019" name="Int. J. Syst. Evol. Microbiol.">
        <title>The Global Catalogue of Microorganisms (GCM) 10K type strain sequencing project: providing services to taxonomists for standard genome sequencing and annotation.</title>
        <authorList>
            <consortium name="The Broad Institute Genomics Platform"/>
            <consortium name="The Broad Institute Genome Sequencing Center for Infectious Disease"/>
            <person name="Wu L."/>
            <person name="Ma J."/>
        </authorList>
    </citation>
    <scope>NUCLEOTIDE SEQUENCE [LARGE SCALE GENOMIC DNA]</scope>
    <source>
        <strain evidence="9">KCTC 42107</strain>
    </source>
</reference>
<feature type="region of interest" description="Disordered" evidence="5">
    <location>
        <begin position="1659"/>
        <end position="1696"/>
    </location>
</feature>
<evidence type="ECO:0000313" key="9">
    <source>
        <dbReference type="Proteomes" id="UP001597480"/>
    </source>
</evidence>
<dbReference type="PANTHER" id="PTHR36985:SF1">
    <property type="entry name" value="TRANSLOCATION AND ASSEMBLY MODULE SUBUNIT TAMB"/>
    <property type="match status" value="1"/>
</dbReference>
<evidence type="ECO:0000256" key="5">
    <source>
        <dbReference type="SAM" id="MobiDB-lite"/>
    </source>
</evidence>
<evidence type="ECO:0000256" key="2">
    <source>
        <dbReference type="ARBA" id="ARBA00022692"/>
    </source>
</evidence>
<dbReference type="Pfam" id="PF05359">
    <property type="entry name" value="DUF748"/>
    <property type="match status" value="1"/>
</dbReference>
<dbReference type="InterPro" id="IPR008023">
    <property type="entry name" value="DUF748"/>
</dbReference>
<evidence type="ECO:0000256" key="6">
    <source>
        <dbReference type="SAM" id="Phobius"/>
    </source>
</evidence>
<name>A0ABW5NQ88_9FLAO</name>
<organism evidence="8 9">
    <name type="scientific">Flavobacterium suzhouense</name>
    <dbReference type="NCBI Taxonomy" id="1529638"/>
    <lineage>
        <taxon>Bacteria</taxon>
        <taxon>Pseudomonadati</taxon>
        <taxon>Bacteroidota</taxon>
        <taxon>Flavobacteriia</taxon>
        <taxon>Flavobacteriales</taxon>
        <taxon>Flavobacteriaceae</taxon>
        <taxon>Flavobacterium</taxon>
    </lineage>
</organism>
<proteinExistence type="predicted"/>
<dbReference type="RefSeq" id="WP_379819287.1">
    <property type="nucleotide sequence ID" value="NZ_JBHUMD010000002.1"/>
</dbReference>
<dbReference type="EMBL" id="JBHUMD010000002">
    <property type="protein sequence ID" value="MFD2600585.1"/>
    <property type="molecule type" value="Genomic_DNA"/>
</dbReference>
<comment type="subcellular location">
    <subcellularLocation>
        <location evidence="1">Membrane</location>
        <topology evidence="1">Single-pass membrane protein</topology>
    </subcellularLocation>
</comment>